<gene>
    <name evidence="1" type="ORF">SVXNc_0238</name>
</gene>
<proteinExistence type="predicted"/>
<reference evidence="1 2" key="1">
    <citation type="submission" date="2022-09" db="EMBL/GenBank/DDBJ databases">
        <title>Xylan utilization by haloarchaea-nanohaloarchaea associations.</title>
        <authorList>
            <person name="Yakimov M."/>
        </authorList>
    </citation>
    <scope>NUCLEOTIDE SEQUENCE [LARGE SCALE GENOMIC DNA]</scope>
    <source>
        <strain evidence="1 2">SVXNc</strain>
    </source>
</reference>
<sequence>MNRVKTIFLTAFILTLATAGSAESFGDGTSAQPNVTDLSIYRVTDLNSAEKETGGRLVDSGLNKTFRIDQNSSEQYRFSFEIENTGSSAWDLQPADELFHDNLSSAWTIDKAWYNISQDYDGGTFSSQQLSWDTDQDGSPGTLGATETMYAKYLVTIDENRYNRSQYFRVNDTSENAGSFDNHRIQVSDLGKLEVNMTEPANGTIIRKDRTFLVNATVSCTQGDCGTVKATPRYNQSGSTTETVVPTSGTPFNSTNRLKTCSNSLKSGQSCNVNFYVNASGPDPSYHKLDVNASSDLSLPGNDSKDSEVSIETVILFDLNWSTVSFGSVSPGAENISAQGNNDRTYNITVDTDSISIDNMWVRATDLQSTQQDYSIAAENISYSLKNDITTEKFLSNSYRVLKSSISPGAVFSTYYWLDVPRGIYNGGYQGSIYFKANASS</sequence>
<keyword evidence="2" id="KW-1185">Reference proteome</keyword>
<organism evidence="1 2">
    <name type="scientific">Candidatus Nanohalococcus occultus</name>
    <dbReference type="NCBI Taxonomy" id="2978047"/>
    <lineage>
        <taxon>Archaea</taxon>
        <taxon>Candidatus Nanohalarchaeota</taxon>
        <taxon>Candidatus Nanohalarchaeota incertae sedis</taxon>
        <taxon>Candidatus Nanohalococcus</taxon>
    </lineage>
</organism>
<evidence type="ECO:0000313" key="1">
    <source>
        <dbReference type="EMBL" id="WEL19266.1"/>
    </source>
</evidence>
<name>A0ABY8CHU9_9ARCH</name>
<dbReference type="RefSeq" id="WP_347722137.1">
    <property type="nucleotide sequence ID" value="NZ_CP104395.1"/>
</dbReference>
<evidence type="ECO:0000313" key="2">
    <source>
        <dbReference type="Proteomes" id="UP001218034"/>
    </source>
</evidence>
<dbReference type="EMBL" id="CP104395">
    <property type="protein sequence ID" value="WEL19266.1"/>
    <property type="molecule type" value="Genomic_DNA"/>
</dbReference>
<accession>A0ABY8CHU9</accession>
<dbReference type="GeneID" id="90589673"/>
<protein>
    <submittedName>
        <fullName evidence="1">Uncharacterized protein</fullName>
    </submittedName>
</protein>
<dbReference type="Proteomes" id="UP001218034">
    <property type="component" value="Chromosome"/>
</dbReference>